<proteinExistence type="predicted"/>
<protein>
    <submittedName>
        <fullName evidence="1">Uncharacterized protein</fullName>
    </submittedName>
</protein>
<dbReference type="Proteomes" id="UP000593561">
    <property type="component" value="Unassembled WGS sequence"/>
</dbReference>
<organism evidence="1 2">
    <name type="scientific">Gossypium davidsonii</name>
    <name type="common">Davidson's cotton</name>
    <name type="synonym">Gossypium klotzschianum subsp. davidsonii</name>
    <dbReference type="NCBI Taxonomy" id="34287"/>
    <lineage>
        <taxon>Eukaryota</taxon>
        <taxon>Viridiplantae</taxon>
        <taxon>Streptophyta</taxon>
        <taxon>Embryophyta</taxon>
        <taxon>Tracheophyta</taxon>
        <taxon>Spermatophyta</taxon>
        <taxon>Magnoliopsida</taxon>
        <taxon>eudicotyledons</taxon>
        <taxon>Gunneridae</taxon>
        <taxon>Pentapetalae</taxon>
        <taxon>rosids</taxon>
        <taxon>malvids</taxon>
        <taxon>Malvales</taxon>
        <taxon>Malvaceae</taxon>
        <taxon>Malvoideae</taxon>
        <taxon>Gossypium</taxon>
    </lineage>
</organism>
<accession>A0A7J8R5D3</accession>
<evidence type="ECO:0000313" key="2">
    <source>
        <dbReference type="Proteomes" id="UP000593561"/>
    </source>
</evidence>
<dbReference type="AlphaFoldDB" id="A0A7J8R5D3"/>
<reference evidence="1 2" key="1">
    <citation type="journal article" date="2019" name="Genome Biol. Evol.">
        <title>Insights into the evolution of the New World diploid cottons (Gossypium, subgenus Houzingenia) based on genome sequencing.</title>
        <authorList>
            <person name="Grover C.E."/>
            <person name="Arick M.A. 2nd"/>
            <person name="Thrash A."/>
            <person name="Conover J.L."/>
            <person name="Sanders W.S."/>
            <person name="Peterson D.G."/>
            <person name="Frelichowski J.E."/>
            <person name="Scheffler J.A."/>
            <person name="Scheffler B.E."/>
            <person name="Wendel J.F."/>
        </authorList>
    </citation>
    <scope>NUCLEOTIDE SEQUENCE [LARGE SCALE GENOMIC DNA]</scope>
    <source>
        <strain evidence="1">27</strain>
        <tissue evidence="1">Leaf</tissue>
    </source>
</reference>
<keyword evidence="2" id="KW-1185">Reference proteome</keyword>
<name>A0A7J8R5D3_GOSDV</name>
<sequence>MKLDSGMATAGGILKDSQGVGSLGLTGVWIDSQEAIRAIQKSFSKTSSSTLI</sequence>
<dbReference type="EMBL" id="JABFAC010000003">
    <property type="protein sequence ID" value="MBA0608981.1"/>
    <property type="molecule type" value="Genomic_DNA"/>
</dbReference>
<comment type="caution">
    <text evidence="1">The sequence shown here is derived from an EMBL/GenBank/DDBJ whole genome shotgun (WGS) entry which is preliminary data.</text>
</comment>
<gene>
    <name evidence="1" type="ORF">Godav_021125</name>
</gene>
<evidence type="ECO:0000313" key="1">
    <source>
        <dbReference type="EMBL" id="MBA0608981.1"/>
    </source>
</evidence>